<organism evidence="2 3">
    <name type="scientific">Seminavis robusta</name>
    <dbReference type="NCBI Taxonomy" id="568900"/>
    <lineage>
        <taxon>Eukaryota</taxon>
        <taxon>Sar</taxon>
        <taxon>Stramenopiles</taxon>
        <taxon>Ochrophyta</taxon>
        <taxon>Bacillariophyta</taxon>
        <taxon>Bacillariophyceae</taxon>
        <taxon>Bacillariophycidae</taxon>
        <taxon>Naviculales</taxon>
        <taxon>Naviculaceae</taxon>
        <taxon>Seminavis</taxon>
    </lineage>
</organism>
<sequence>MSSAAASGRSRDVAGCFLFKEYSEIKPKGNLQAIVSYFQRPCNSPEFIAFCTNAGFSNSSFHANPQLKPGNPAHDKFQKAIKDLDHKAVFGFAFHGTATHNLESILRNGLDPHKRRGQAYGPGEYFGKDPGISVGYCKGGLQMLVFVVVLPSTLPPSSASTHHTVPDDFLVVNNNAHQVPIGTLKFTSVNQEVLKLSQTKRKQFLQLSKQVFDKSQIAEEGKIKARIIEYLIKGTFDLASELYEKNTTVLKDTSKRELAWYCHSTMDKEIISFYFSDLPHPMNSQELAKAKIQSVDDAMVDLCKAMQNLENERPGTWSLGY</sequence>
<reference evidence="2" key="1">
    <citation type="submission" date="2020-06" db="EMBL/GenBank/DDBJ databases">
        <authorList>
            <consortium name="Plant Systems Biology data submission"/>
        </authorList>
    </citation>
    <scope>NUCLEOTIDE SEQUENCE</scope>
    <source>
        <strain evidence="2">D6</strain>
    </source>
</reference>
<evidence type="ECO:0000313" key="3">
    <source>
        <dbReference type="Proteomes" id="UP001153069"/>
    </source>
</evidence>
<dbReference type="AlphaFoldDB" id="A0A9N8DKB2"/>
<dbReference type="Gene3D" id="3.90.228.10">
    <property type="match status" value="1"/>
</dbReference>
<evidence type="ECO:0000313" key="2">
    <source>
        <dbReference type="EMBL" id="CAB9504573.1"/>
    </source>
</evidence>
<dbReference type="EMBL" id="CAICTM010000200">
    <property type="protein sequence ID" value="CAB9504573.1"/>
    <property type="molecule type" value="Genomic_DNA"/>
</dbReference>
<proteinExistence type="predicted"/>
<dbReference type="Pfam" id="PF00644">
    <property type="entry name" value="PARP"/>
    <property type="match status" value="1"/>
</dbReference>
<gene>
    <name evidence="2" type="ORF">SEMRO_201_G085080.1</name>
</gene>
<protein>
    <submittedName>
        <fullName evidence="2">Poly(ADP-ribose) polymerase catalytic domain</fullName>
    </submittedName>
</protein>
<feature type="domain" description="PARP catalytic" evidence="1">
    <location>
        <begin position="91"/>
        <end position="139"/>
    </location>
</feature>
<dbReference type="Proteomes" id="UP001153069">
    <property type="component" value="Unassembled WGS sequence"/>
</dbReference>
<dbReference type="SUPFAM" id="SSF56399">
    <property type="entry name" value="ADP-ribosylation"/>
    <property type="match status" value="1"/>
</dbReference>
<dbReference type="InterPro" id="IPR012317">
    <property type="entry name" value="Poly(ADP-ribose)pol_cat_dom"/>
</dbReference>
<dbReference type="OrthoDB" id="6133115at2759"/>
<name>A0A9N8DKB2_9STRA</name>
<evidence type="ECO:0000259" key="1">
    <source>
        <dbReference type="Pfam" id="PF00644"/>
    </source>
</evidence>
<comment type="caution">
    <text evidence="2">The sequence shown here is derived from an EMBL/GenBank/DDBJ whole genome shotgun (WGS) entry which is preliminary data.</text>
</comment>
<dbReference type="GO" id="GO:0003950">
    <property type="term" value="F:NAD+ poly-ADP-ribosyltransferase activity"/>
    <property type="evidence" value="ECO:0007669"/>
    <property type="project" value="InterPro"/>
</dbReference>
<accession>A0A9N8DKB2</accession>
<keyword evidence="3" id="KW-1185">Reference proteome</keyword>